<reference evidence="1 2" key="1">
    <citation type="journal article" date="2006" name="Nature">
        <title>Global trends of whole-genome duplications revealed by the ciliate Paramecium tetraurelia.</title>
        <authorList>
            <consortium name="Genoscope"/>
            <person name="Aury J.-M."/>
            <person name="Jaillon O."/>
            <person name="Duret L."/>
            <person name="Noel B."/>
            <person name="Jubin C."/>
            <person name="Porcel B.M."/>
            <person name="Segurens B."/>
            <person name="Daubin V."/>
            <person name="Anthouard V."/>
            <person name="Aiach N."/>
            <person name="Arnaiz O."/>
            <person name="Billaut A."/>
            <person name="Beisson J."/>
            <person name="Blanc I."/>
            <person name="Bouhouche K."/>
            <person name="Camara F."/>
            <person name="Duharcourt S."/>
            <person name="Guigo R."/>
            <person name="Gogendeau D."/>
            <person name="Katinka M."/>
            <person name="Keller A.-M."/>
            <person name="Kissmehl R."/>
            <person name="Klotz C."/>
            <person name="Koll F."/>
            <person name="Le Moue A."/>
            <person name="Lepere C."/>
            <person name="Malinsky S."/>
            <person name="Nowacki M."/>
            <person name="Nowak J.K."/>
            <person name="Plattner H."/>
            <person name="Poulain J."/>
            <person name="Ruiz F."/>
            <person name="Serrano V."/>
            <person name="Zagulski M."/>
            <person name="Dessen P."/>
            <person name="Betermier M."/>
            <person name="Weissenbach J."/>
            <person name="Scarpelli C."/>
            <person name="Schachter V."/>
            <person name="Sperling L."/>
            <person name="Meyer E."/>
            <person name="Cohen J."/>
            <person name="Wincker P."/>
        </authorList>
    </citation>
    <scope>NUCLEOTIDE SEQUENCE [LARGE SCALE GENOMIC DNA]</scope>
    <source>
        <strain evidence="1 2">Stock d4-2</strain>
    </source>
</reference>
<dbReference type="HOGENOM" id="CLU_407980_0_0_1"/>
<dbReference type="KEGG" id="ptm:GSPATT00014355001"/>
<name>A0D8P2_PARTE</name>
<evidence type="ECO:0000313" key="2">
    <source>
        <dbReference type="Proteomes" id="UP000000600"/>
    </source>
</evidence>
<dbReference type="Gene3D" id="3.80.10.10">
    <property type="entry name" value="Ribonuclease Inhibitor"/>
    <property type="match status" value="1"/>
</dbReference>
<evidence type="ECO:0000313" key="1">
    <source>
        <dbReference type="EMBL" id="CAK79409.1"/>
    </source>
</evidence>
<proteinExistence type="predicted"/>
<dbReference type="InParanoid" id="A0D8P2"/>
<dbReference type="EMBL" id="CT868330">
    <property type="protein sequence ID" value="CAK79409.1"/>
    <property type="molecule type" value="Genomic_DNA"/>
</dbReference>
<accession>A0D8P2</accession>
<dbReference type="InterPro" id="IPR032675">
    <property type="entry name" value="LRR_dom_sf"/>
</dbReference>
<dbReference type="Proteomes" id="UP000000600">
    <property type="component" value="Unassembled WGS sequence"/>
</dbReference>
<keyword evidence="2" id="KW-1185">Reference proteome</keyword>
<protein>
    <recommendedName>
        <fullName evidence="3">Kinase domain protein</fullName>
    </recommendedName>
</protein>
<evidence type="ECO:0008006" key="3">
    <source>
        <dbReference type="Google" id="ProtNLM"/>
    </source>
</evidence>
<gene>
    <name evidence="1" type="ORF">GSPATT00014355001</name>
</gene>
<dbReference type="AlphaFoldDB" id="A0D8P2"/>
<dbReference type="RefSeq" id="XP_001446806.1">
    <property type="nucleotide sequence ID" value="XM_001446769.1"/>
</dbReference>
<dbReference type="GeneID" id="5032590"/>
<organism evidence="1 2">
    <name type="scientific">Paramecium tetraurelia</name>
    <dbReference type="NCBI Taxonomy" id="5888"/>
    <lineage>
        <taxon>Eukaryota</taxon>
        <taxon>Sar</taxon>
        <taxon>Alveolata</taxon>
        <taxon>Ciliophora</taxon>
        <taxon>Intramacronucleata</taxon>
        <taxon>Oligohymenophorea</taxon>
        <taxon>Peniculida</taxon>
        <taxon>Parameciidae</taxon>
        <taxon>Paramecium</taxon>
    </lineage>
</organism>
<dbReference type="OMA" id="SHTIQHQ"/>
<dbReference type="SUPFAM" id="SSF52047">
    <property type="entry name" value="RNI-like"/>
    <property type="match status" value="1"/>
</dbReference>
<dbReference type="OrthoDB" id="294564at2759"/>
<sequence length="674" mass="77331">MTLSHTIQHQEDIQCLKSENLQIVIQTSEQVVLDKIGCKNLTLVVEYEQHIYIFRGFLNYQHYSTLILSLNHLDLSSFKLKYGANNQFSDEDGRILAQFILNQKNLKSLDIHFDLNNPIKQISPILEAIQNHDNQLVHLKLNFEDELPLCLKDLQFITSKKLESISLQIGQGVCVNQNWSHFEEAQKDSILKEFTLLISPFNKLDTSFHSFFKWLASQPNIEKLNLSIGAQTEIDEQAITQLGLALQKIEQLRLLNLFLHDTRNLTQNSFDQIVKSFGKLENLELNLGNNYGINNYDILYKEVKNIKQVKLSLGTHHKLISSELFQDCNIKILDIKLQKGSTIKQGSFKSIEPFLERTEKLLIELSEGKDCSDLDLIDLIGQITPNSDLRVTTNTQQIRKIKQTLQIQLDTIQSIKILFNTLSQKMDLFQNLKIFIKSTSIEQESVDSIIKQLQQSQLKVLSLIIKKINNFQCNQMIDLFQQIVVLKQWTFLSIEVVQKCIMQLYGKSLTNQQVNFQVHSGLKLGSQGMEYIAKSLKSINITKLRLTILLDNSLNEQGLKQITLALLNSVNLQKASLQILDSNQQLQQYMSKMQATINQYIKDKTKLQKSYCLFLQKELNNNKKQISQQMLSGVADYLIEDVVLPVPAAGQYHNQQGGFGSSWNPQQIVEIFGQ</sequence>